<dbReference type="InterPro" id="IPR001387">
    <property type="entry name" value="Cro/C1-type_HTH"/>
</dbReference>
<feature type="domain" description="HTH cro/C1-type" evidence="1">
    <location>
        <begin position="12"/>
        <end position="65"/>
    </location>
</feature>
<dbReference type="Proteomes" id="UP000000593">
    <property type="component" value="Chromosome 1"/>
</dbReference>
<reference evidence="3" key="1">
    <citation type="journal article" date="2005" name="Science">
        <title>Life at depth: Photobacterium profundum genome sequence and expression analysis.</title>
        <authorList>
            <person name="Vezzi A."/>
            <person name="Campanaro S."/>
            <person name="D'Angelo M."/>
            <person name="Simonato F."/>
            <person name="Vitulo N."/>
            <person name="Lauro F.M."/>
            <person name="Cestaro A."/>
            <person name="Malacrida G."/>
            <person name="Simionati B."/>
            <person name="Cannata N."/>
            <person name="Romualdi C."/>
            <person name="Bartlett D.H."/>
            <person name="Valle G."/>
        </authorList>
    </citation>
    <scope>NUCLEOTIDE SEQUENCE [LARGE SCALE GENOMIC DNA]</scope>
    <source>
        <strain evidence="3">ATCC BAA-1253 / SS9</strain>
    </source>
</reference>
<proteinExistence type="predicted"/>
<dbReference type="InterPro" id="IPR010982">
    <property type="entry name" value="Lambda_DNA-bd_dom_sf"/>
</dbReference>
<protein>
    <recommendedName>
        <fullName evidence="1">HTH cro/C1-type domain-containing protein</fullName>
    </recommendedName>
</protein>
<keyword evidence="3" id="KW-1185">Reference proteome</keyword>
<evidence type="ECO:0000313" key="2">
    <source>
        <dbReference type="EMBL" id="CAG19718.1"/>
    </source>
</evidence>
<dbReference type="KEGG" id="ppr:PBPRA1307"/>
<dbReference type="HOGENOM" id="CLU_171066_0_0_6"/>
<evidence type="ECO:0000259" key="1">
    <source>
        <dbReference type="PROSITE" id="PS50943"/>
    </source>
</evidence>
<sequence length="109" mass="12364">MKSIYDYRCENLQSVRLKFKTISEMAEFIGTSKQSMGQLLNGNRKLGANLARKIEELLDLPINQLDQSDASTPEEVDELSKEIAKRIIKSNIPPRKILAMIDALLVEDE</sequence>
<evidence type="ECO:0000313" key="3">
    <source>
        <dbReference type="Proteomes" id="UP000000593"/>
    </source>
</evidence>
<name>Q6LSK8_PHOPR</name>
<dbReference type="GO" id="GO:0003677">
    <property type="term" value="F:DNA binding"/>
    <property type="evidence" value="ECO:0007669"/>
    <property type="project" value="InterPro"/>
</dbReference>
<dbReference type="PROSITE" id="PS50943">
    <property type="entry name" value="HTH_CROC1"/>
    <property type="match status" value="1"/>
</dbReference>
<dbReference type="STRING" id="298386.PBPRA1307"/>
<dbReference type="SUPFAM" id="SSF47413">
    <property type="entry name" value="lambda repressor-like DNA-binding domains"/>
    <property type="match status" value="1"/>
</dbReference>
<dbReference type="Gene3D" id="1.10.260.40">
    <property type="entry name" value="lambda repressor-like DNA-binding domains"/>
    <property type="match status" value="1"/>
</dbReference>
<dbReference type="EMBL" id="CR378667">
    <property type="protein sequence ID" value="CAG19718.1"/>
    <property type="molecule type" value="Genomic_DNA"/>
</dbReference>
<accession>Q6LSK8</accession>
<gene>
    <name evidence="2" type="ordered locus">PBPRA1307</name>
</gene>
<organism evidence="2 3">
    <name type="scientific">Photobacterium profundum (strain SS9)</name>
    <dbReference type="NCBI Taxonomy" id="298386"/>
    <lineage>
        <taxon>Bacteria</taxon>
        <taxon>Pseudomonadati</taxon>
        <taxon>Pseudomonadota</taxon>
        <taxon>Gammaproteobacteria</taxon>
        <taxon>Vibrionales</taxon>
        <taxon>Vibrionaceae</taxon>
        <taxon>Photobacterium</taxon>
    </lineage>
</organism>
<dbReference type="SMART" id="SM00530">
    <property type="entry name" value="HTH_XRE"/>
    <property type="match status" value="1"/>
</dbReference>
<dbReference type="AlphaFoldDB" id="Q6LSK8"/>